<gene>
    <name evidence="3" type="ORF">K7432_004223</name>
</gene>
<feature type="region of interest" description="Disordered" evidence="1">
    <location>
        <begin position="110"/>
        <end position="184"/>
    </location>
</feature>
<evidence type="ECO:0000313" key="4">
    <source>
        <dbReference type="Proteomes" id="UP001479436"/>
    </source>
</evidence>
<feature type="domain" description="Borealin N-terminal" evidence="2">
    <location>
        <begin position="23"/>
        <end position="78"/>
    </location>
</feature>
<evidence type="ECO:0000259" key="2">
    <source>
        <dbReference type="Pfam" id="PF10444"/>
    </source>
</evidence>
<feature type="compositionally biased region" description="Low complexity" evidence="1">
    <location>
        <begin position="168"/>
        <end position="179"/>
    </location>
</feature>
<evidence type="ECO:0000256" key="1">
    <source>
        <dbReference type="SAM" id="MobiDB-lite"/>
    </source>
</evidence>
<organism evidence="3 4">
    <name type="scientific">Basidiobolus ranarum</name>
    <dbReference type="NCBI Taxonomy" id="34480"/>
    <lineage>
        <taxon>Eukaryota</taxon>
        <taxon>Fungi</taxon>
        <taxon>Fungi incertae sedis</taxon>
        <taxon>Zoopagomycota</taxon>
        <taxon>Entomophthoromycotina</taxon>
        <taxon>Basidiobolomycetes</taxon>
        <taxon>Basidiobolales</taxon>
        <taxon>Basidiobolaceae</taxon>
        <taxon>Basidiobolus</taxon>
    </lineage>
</organism>
<dbReference type="InterPro" id="IPR018851">
    <property type="entry name" value="Borealin_N"/>
</dbReference>
<accession>A0ABR2WYK2</accession>
<reference evidence="3 4" key="1">
    <citation type="submission" date="2023-04" db="EMBL/GenBank/DDBJ databases">
        <title>Genome of Basidiobolus ranarum AG-B5.</title>
        <authorList>
            <person name="Stajich J.E."/>
            <person name="Carter-House D."/>
            <person name="Gryganskyi A."/>
        </authorList>
    </citation>
    <scope>NUCLEOTIDE SEQUENCE [LARGE SCALE GENOMIC DNA]</scope>
    <source>
        <strain evidence="3 4">AG-B5</strain>
    </source>
</reference>
<comment type="caution">
    <text evidence="3">The sequence shown here is derived from an EMBL/GenBank/DDBJ whole genome shotgun (WGS) entry which is preliminary data.</text>
</comment>
<dbReference type="EMBL" id="JASJQH010000142">
    <property type="protein sequence ID" value="KAK9766595.1"/>
    <property type="molecule type" value="Genomic_DNA"/>
</dbReference>
<dbReference type="Proteomes" id="UP001479436">
    <property type="component" value="Unassembled WGS sequence"/>
</dbReference>
<feature type="compositionally biased region" description="Basic and acidic residues" evidence="1">
    <location>
        <begin position="154"/>
        <end position="164"/>
    </location>
</feature>
<sequence>MYSKNSKNVKPYIRTSASLSSDEKQALLDNLELEVQDRKRKLLTTQDHLSAYLNFWGDLELNKIPKAIRALTMKEFTETYHCNTKEFFDRQAALEVEKYSLPVVPDISKKGKKRLRGNQVKEEPKKLKKNHLEKGNKTTEGESKNPPARTLRSRIKENMEENVKRKVSLSQRSTRSQRLPQRKSVRVSTFTKNNQSITKDVTEENRVPKTEFNFNPPLIQVPLSSGEVLELDPAQSPSTVKNLDSASKKKLYSSISTLQSQLNRFMSAMN</sequence>
<dbReference type="Pfam" id="PF10444">
    <property type="entry name" value="Nbl1_Borealin_N"/>
    <property type="match status" value="1"/>
</dbReference>
<name>A0ABR2WYK2_9FUNG</name>
<proteinExistence type="predicted"/>
<protein>
    <recommendedName>
        <fullName evidence="2">Borealin N-terminal domain-containing protein</fullName>
    </recommendedName>
</protein>
<feature type="compositionally biased region" description="Basic and acidic residues" evidence="1">
    <location>
        <begin position="119"/>
        <end position="143"/>
    </location>
</feature>
<keyword evidence="4" id="KW-1185">Reference proteome</keyword>
<evidence type="ECO:0000313" key="3">
    <source>
        <dbReference type="EMBL" id="KAK9766595.1"/>
    </source>
</evidence>